<evidence type="ECO:0000313" key="23">
    <source>
        <dbReference type="Proteomes" id="UP000185860"/>
    </source>
</evidence>
<dbReference type="GO" id="GO:0035556">
    <property type="term" value="P:intracellular signal transduction"/>
    <property type="evidence" value="ECO:0007669"/>
    <property type="project" value="InterPro"/>
</dbReference>
<reference evidence="22 23" key="1">
    <citation type="submission" date="2016-11" db="EMBL/GenBank/DDBJ databases">
        <title>Draft Genome Sequences of Nine Cyanobacterial Strains from Diverse Habitats.</title>
        <authorList>
            <person name="Zhu T."/>
            <person name="Hou S."/>
            <person name="Lu X."/>
            <person name="Hess W.R."/>
        </authorList>
    </citation>
    <scope>NUCLEOTIDE SEQUENCE [LARGE SCALE GENOMIC DNA]</scope>
    <source>
        <strain evidence="22 23">IAM M-71</strain>
    </source>
</reference>
<evidence type="ECO:0000256" key="2">
    <source>
        <dbReference type="ARBA" id="ARBA00004370"/>
    </source>
</evidence>
<keyword evidence="9" id="KW-0460">Magnesium</keyword>
<dbReference type="AlphaFoldDB" id="A0A1U7IRX0"/>
<keyword evidence="12 18" id="KW-0472">Membrane</keyword>
<dbReference type="GO" id="GO:0005886">
    <property type="term" value="C:plasma membrane"/>
    <property type="evidence" value="ECO:0007669"/>
    <property type="project" value="TreeGrafter"/>
</dbReference>
<evidence type="ECO:0000256" key="8">
    <source>
        <dbReference type="ARBA" id="ARBA00022840"/>
    </source>
</evidence>
<dbReference type="InterPro" id="IPR000014">
    <property type="entry name" value="PAS"/>
</dbReference>
<evidence type="ECO:0000256" key="11">
    <source>
        <dbReference type="ARBA" id="ARBA00022998"/>
    </source>
</evidence>
<dbReference type="EMBL" id="MRCE01000003">
    <property type="protein sequence ID" value="OKH40187.1"/>
    <property type="molecule type" value="Genomic_DNA"/>
</dbReference>
<dbReference type="InterPro" id="IPR029787">
    <property type="entry name" value="Nucleotide_cyclase"/>
</dbReference>
<comment type="subunit">
    <text evidence="16">Homodimer. Can also exist as monomer.</text>
</comment>
<feature type="domain" description="PAC" evidence="20">
    <location>
        <begin position="426"/>
        <end position="479"/>
    </location>
</feature>
<dbReference type="GO" id="GO:0006171">
    <property type="term" value="P:cAMP biosynthetic process"/>
    <property type="evidence" value="ECO:0007669"/>
    <property type="project" value="UniProtKB-KW"/>
</dbReference>
<dbReference type="GO" id="GO:0005524">
    <property type="term" value="F:ATP binding"/>
    <property type="evidence" value="ECO:0007669"/>
    <property type="project" value="UniProtKB-KW"/>
</dbReference>
<evidence type="ECO:0000256" key="1">
    <source>
        <dbReference type="ARBA" id="ARBA00001593"/>
    </source>
</evidence>
<sequence length="689" mass="78533">MKRIAHSQKTIIYLALIFAFFTPFLVLIYQENLTLSRQIELTRQERLSLKYQRYLREPLADLIQHRQLTYSYLKGQTFLKQSILSKQQHIDNYFQTIDTLNKQNVFTLRNSQKWQEIRQEWSEIKKVAFSQTAEASFASQTLLIGNILSLMANIGILSDRSPALVIDSKDLQKNVLNHLPSTVENLAQVKLISGNVINRKKLLPQEKERLLILSQLIKSETLLIEKGTNKLLANNSELQPQIKPYLQEALSSKNILLEILNKQLIIASVINVQAIEVFASATEAVESELRLYDVMQPAIDELLETRIHKLLEQQYLIKICGLLTILLAVYLFVKLLRKLQYQQESDKALRQAESKYRSIFENATEGIYQTTSDGKFISANPALAHILGYDSPEDLINTITDIATQIYVEAKRREKFIATLKKDNNTPKFVSLVRRKNGSLIWIAEKARSVKNSQGELLYYEGSVEDVTNRKIAEEAFQYQQEQTERLLFNILPGPIAVRLQMQESTIADSFSEATVLFADLVNFTELCTAIHPTELVKLLNEIFSVFDELAEQYGLEKIKTIGDAYMVAGGIPIPKEDHAEAIAQMALEMLQKIKHFHTNEGLPFSIRIGINSGPVVAGVIGIKKIIYDLWGDTVNIASRMESQGIPGKIQVTEFTYNILYDKYLFEERGTISIKGKGEMKTYFLLGKL</sequence>
<dbReference type="PROSITE" id="PS50112">
    <property type="entry name" value="PAS"/>
    <property type="match status" value="1"/>
</dbReference>
<evidence type="ECO:0000256" key="7">
    <source>
        <dbReference type="ARBA" id="ARBA00022741"/>
    </source>
</evidence>
<proteinExistence type="inferred from homology"/>
<keyword evidence="11" id="KW-0115">cAMP biosynthesis</keyword>
<feature type="transmembrane region" description="Helical" evidence="18">
    <location>
        <begin position="12"/>
        <end position="29"/>
    </location>
</feature>
<dbReference type="GO" id="GO:0007168">
    <property type="term" value="P:receptor guanylyl cyclase signaling pathway"/>
    <property type="evidence" value="ECO:0007669"/>
    <property type="project" value="TreeGrafter"/>
</dbReference>
<dbReference type="InterPro" id="IPR018297">
    <property type="entry name" value="A/G_cyclase_CS"/>
</dbReference>
<dbReference type="GO" id="GO:0046872">
    <property type="term" value="F:metal ion binding"/>
    <property type="evidence" value="ECO:0007669"/>
    <property type="project" value="UniProtKB-KW"/>
</dbReference>
<dbReference type="EC" id="4.6.1.1" evidence="3"/>
<evidence type="ECO:0000256" key="12">
    <source>
        <dbReference type="ARBA" id="ARBA00023136"/>
    </source>
</evidence>
<dbReference type="RefSeq" id="WP_073592249.1">
    <property type="nucleotide sequence ID" value="NZ_MRCE01000003.1"/>
</dbReference>
<dbReference type="Gene3D" id="3.30.70.1230">
    <property type="entry name" value="Nucleotide cyclase"/>
    <property type="match status" value="1"/>
</dbReference>
<evidence type="ECO:0000256" key="14">
    <source>
        <dbReference type="ARBA" id="ARBA00032597"/>
    </source>
</evidence>
<dbReference type="SMART" id="SM00044">
    <property type="entry name" value="CYCc"/>
    <property type="match status" value="1"/>
</dbReference>
<keyword evidence="8" id="KW-0067">ATP-binding</keyword>
<evidence type="ECO:0000256" key="9">
    <source>
        <dbReference type="ARBA" id="ARBA00022842"/>
    </source>
</evidence>
<name>A0A1U7IRX0_9CYAN</name>
<feature type="domain" description="PAS" evidence="19">
    <location>
        <begin position="352"/>
        <end position="393"/>
    </location>
</feature>
<evidence type="ECO:0000259" key="21">
    <source>
        <dbReference type="PROSITE" id="PS50125"/>
    </source>
</evidence>
<dbReference type="SMART" id="SM00091">
    <property type="entry name" value="PAS"/>
    <property type="match status" value="1"/>
</dbReference>
<evidence type="ECO:0000256" key="10">
    <source>
        <dbReference type="ARBA" id="ARBA00022989"/>
    </source>
</evidence>
<feature type="domain" description="Guanylate cyclase" evidence="21">
    <location>
        <begin position="515"/>
        <end position="642"/>
    </location>
</feature>
<evidence type="ECO:0000256" key="3">
    <source>
        <dbReference type="ARBA" id="ARBA00012201"/>
    </source>
</evidence>
<comment type="subcellular location">
    <subcellularLocation>
        <location evidence="2">Membrane</location>
    </subcellularLocation>
</comment>
<dbReference type="SUPFAM" id="SSF55785">
    <property type="entry name" value="PYP-like sensor domain (PAS domain)"/>
    <property type="match status" value="1"/>
</dbReference>
<dbReference type="CDD" id="cd00130">
    <property type="entry name" value="PAS"/>
    <property type="match status" value="1"/>
</dbReference>
<keyword evidence="10 18" id="KW-1133">Transmembrane helix</keyword>
<feature type="transmembrane region" description="Helical" evidence="18">
    <location>
        <begin position="315"/>
        <end position="333"/>
    </location>
</feature>
<dbReference type="SUPFAM" id="SSF55073">
    <property type="entry name" value="Nucleotide cyclase"/>
    <property type="match status" value="1"/>
</dbReference>
<evidence type="ECO:0000256" key="16">
    <source>
        <dbReference type="ARBA" id="ARBA00064436"/>
    </source>
</evidence>
<keyword evidence="6" id="KW-0479">Metal-binding</keyword>
<dbReference type="PANTHER" id="PTHR11920">
    <property type="entry name" value="GUANYLYL CYCLASE"/>
    <property type="match status" value="1"/>
</dbReference>
<protein>
    <recommendedName>
        <fullName evidence="4">Adenylate cyclase</fullName>
        <ecNumber evidence="3">4.6.1.1</ecNumber>
    </recommendedName>
    <alternativeName>
        <fullName evidence="14">ATP pyrophosphate-lyase</fullName>
    </alternativeName>
    <alternativeName>
        <fullName evidence="15">Adenylyl cyclase</fullName>
    </alternativeName>
</protein>
<evidence type="ECO:0000259" key="20">
    <source>
        <dbReference type="PROSITE" id="PS50113"/>
    </source>
</evidence>
<dbReference type="InterPro" id="IPR001610">
    <property type="entry name" value="PAC"/>
</dbReference>
<comment type="similarity">
    <text evidence="17">Belongs to the adenylyl cyclase class-4/guanylyl cyclase family.</text>
</comment>
<dbReference type="OrthoDB" id="456159at2"/>
<dbReference type="CDD" id="cd07302">
    <property type="entry name" value="CHD"/>
    <property type="match status" value="1"/>
</dbReference>
<comment type="catalytic activity">
    <reaction evidence="1">
        <text>ATP = 3',5'-cyclic AMP + diphosphate</text>
        <dbReference type="Rhea" id="RHEA:15389"/>
        <dbReference type="ChEBI" id="CHEBI:30616"/>
        <dbReference type="ChEBI" id="CHEBI:33019"/>
        <dbReference type="ChEBI" id="CHEBI:58165"/>
        <dbReference type="EC" id="4.6.1.1"/>
    </reaction>
</comment>
<dbReference type="PROSITE" id="PS50125">
    <property type="entry name" value="GUANYLATE_CYCLASE_2"/>
    <property type="match status" value="1"/>
</dbReference>
<accession>A0A1U7IRX0</accession>
<organism evidence="22 23">
    <name type="scientific">[Phormidium ambiguum] IAM M-71</name>
    <dbReference type="NCBI Taxonomy" id="454136"/>
    <lineage>
        <taxon>Bacteria</taxon>
        <taxon>Bacillati</taxon>
        <taxon>Cyanobacteriota</taxon>
        <taxon>Cyanophyceae</taxon>
        <taxon>Oscillatoriophycideae</taxon>
        <taxon>Aerosakkonematales</taxon>
        <taxon>Aerosakkonemataceae</taxon>
        <taxon>Floridanema</taxon>
    </lineage>
</organism>
<dbReference type="GO" id="GO:0001653">
    <property type="term" value="F:peptide receptor activity"/>
    <property type="evidence" value="ECO:0007669"/>
    <property type="project" value="TreeGrafter"/>
</dbReference>
<gene>
    <name evidence="22" type="ORF">NIES2119_04520</name>
</gene>
<evidence type="ECO:0000256" key="18">
    <source>
        <dbReference type="SAM" id="Phobius"/>
    </source>
</evidence>
<keyword evidence="13 17" id="KW-0456">Lyase</keyword>
<dbReference type="Pfam" id="PF13426">
    <property type="entry name" value="PAS_9"/>
    <property type="match status" value="1"/>
</dbReference>
<evidence type="ECO:0000256" key="4">
    <source>
        <dbReference type="ARBA" id="ARBA00021420"/>
    </source>
</evidence>
<keyword evidence="7" id="KW-0547">Nucleotide-binding</keyword>
<keyword evidence="5 18" id="KW-0812">Transmembrane</keyword>
<dbReference type="Gene3D" id="3.30.450.20">
    <property type="entry name" value="PAS domain"/>
    <property type="match status" value="1"/>
</dbReference>
<dbReference type="PROSITE" id="PS50113">
    <property type="entry name" value="PAC"/>
    <property type="match status" value="1"/>
</dbReference>
<evidence type="ECO:0000256" key="15">
    <source>
        <dbReference type="ARBA" id="ARBA00032637"/>
    </source>
</evidence>
<dbReference type="Proteomes" id="UP000185860">
    <property type="component" value="Unassembled WGS sequence"/>
</dbReference>
<evidence type="ECO:0000256" key="6">
    <source>
        <dbReference type="ARBA" id="ARBA00022723"/>
    </source>
</evidence>
<dbReference type="Pfam" id="PF00211">
    <property type="entry name" value="Guanylate_cyc"/>
    <property type="match status" value="1"/>
</dbReference>
<dbReference type="InterPro" id="IPR035965">
    <property type="entry name" value="PAS-like_dom_sf"/>
</dbReference>
<dbReference type="STRING" id="454136.NIES2119_04520"/>
<comment type="caution">
    <text evidence="22">The sequence shown here is derived from an EMBL/GenBank/DDBJ whole genome shotgun (WGS) entry which is preliminary data.</text>
</comment>
<dbReference type="SMART" id="SM00086">
    <property type="entry name" value="PAC"/>
    <property type="match status" value="1"/>
</dbReference>
<dbReference type="PANTHER" id="PTHR11920:SF335">
    <property type="entry name" value="GUANYLATE CYCLASE"/>
    <property type="match status" value="1"/>
</dbReference>
<evidence type="ECO:0000256" key="13">
    <source>
        <dbReference type="ARBA" id="ARBA00023239"/>
    </source>
</evidence>
<evidence type="ECO:0000256" key="5">
    <source>
        <dbReference type="ARBA" id="ARBA00022692"/>
    </source>
</evidence>
<evidence type="ECO:0000313" key="22">
    <source>
        <dbReference type="EMBL" id="OKH40187.1"/>
    </source>
</evidence>
<dbReference type="PROSITE" id="PS00452">
    <property type="entry name" value="GUANYLATE_CYCLASE_1"/>
    <property type="match status" value="1"/>
</dbReference>
<dbReference type="GO" id="GO:0004383">
    <property type="term" value="F:guanylate cyclase activity"/>
    <property type="evidence" value="ECO:0007669"/>
    <property type="project" value="TreeGrafter"/>
</dbReference>
<evidence type="ECO:0000259" key="19">
    <source>
        <dbReference type="PROSITE" id="PS50112"/>
    </source>
</evidence>
<dbReference type="NCBIfam" id="TIGR00229">
    <property type="entry name" value="sensory_box"/>
    <property type="match status" value="1"/>
</dbReference>
<dbReference type="InterPro" id="IPR000700">
    <property type="entry name" value="PAS-assoc_C"/>
</dbReference>
<dbReference type="FunFam" id="3.30.70.1230:FF:000033">
    <property type="entry name" value="Adenylate cyclase"/>
    <property type="match status" value="1"/>
</dbReference>
<dbReference type="GO" id="GO:0004016">
    <property type="term" value="F:adenylate cyclase activity"/>
    <property type="evidence" value="ECO:0007669"/>
    <property type="project" value="UniProtKB-EC"/>
</dbReference>
<dbReference type="InterPro" id="IPR001054">
    <property type="entry name" value="A/G_cyclase"/>
</dbReference>
<dbReference type="InterPro" id="IPR050401">
    <property type="entry name" value="Cyclic_nucleotide_synthase"/>
</dbReference>
<evidence type="ECO:0000256" key="17">
    <source>
        <dbReference type="RuleBase" id="RU000405"/>
    </source>
</evidence>